<dbReference type="PANTHER" id="PTHR28288:SF2">
    <property type="entry name" value="PROTEASE B INHIBITOR 2"/>
    <property type="match status" value="1"/>
</dbReference>
<sequence length="72" mass="8155">MPASYIVTCKKDATPEQVEAAKQHARDQGGQIGHEYNLIKGFQVIFPEDTIHTLENHEHVEAVEKDQVVRTQ</sequence>
<dbReference type="VEuPathDB" id="FungiDB:MYCTH_2314274"/>
<protein>
    <recommendedName>
        <fullName evidence="2">Inhibitor I9 domain-containing protein</fullName>
    </recommendedName>
</protein>
<dbReference type="GO" id="GO:0004866">
    <property type="term" value="F:endopeptidase inhibitor activity"/>
    <property type="evidence" value="ECO:0007669"/>
    <property type="project" value="TreeGrafter"/>
</dbReference>
<dbReference type="InterPro" id="IPR010259">
    <property type="entry name" value="S8pro/Inhibitor_I9"/>
</dbReference>
<evidence type="ECO:0000313" key="4">
    <source>
        <dbReference type="Proteomes" id="UP000007322"/>
    </source>
</evidence>
<dbReference type="eggNOG" id="ENOG502SBW1">
    <property type="taxonomic scope" value="Eukaryota"/>
</dbReference>
<comment type="similarity">
    <text evidence="1">Belongs to the protease inhibitor I9 family.</text>
</comment>
<evidence type="ECO:0000256" key="1">
    <source>
        <dbReference type="ARBA" id="ARBA00038069"/>
    </source>
</evidence>
<dbReference type="SUPFAM" id="SSF54897">
    <property type="entry name" value="Protease propeptides/inhibitors"/>
    <property type="match status" value="1"/>
</dbReference>
<reference evidence="3 4" key="1">
    <citation type="journal article" date="2011" name="Nat. Biotechnol.">
        <title>Comparative genomic analysis of the thermophilic biomass-degrading fungi Myceliophthora thermophila and Thielavia terrestris.</title>
        <authorList>
            <person name="Berka R.M."/>
            <person name="Grigoriev I.V."/>
            <person name="Otillar R."/>
            <person name="Salamov A."/>
            <person name="Grimwood J."/>
            <person name="Reid I."/>
            <person name="Ishmael N."/>
            <person name="John T."/>
            <person name="Darmond C."/>
            <person name="Moisan M.-C."/>
            <person name="Henrissat B."/>
            <person name="Coutinho P.M."/>
            <person name="Lombard V."/>
            <person name="Natvig D.O."/>
            <person name="Lindquist E."/>
            <person name="Schmutz J."/>
            <person name="Lucas S."/>
            <person name="Harris P."/>
            <person name="Powlowski J."/>
            <person name="Bellemare A."/>
            <person name="Taylor D."/>
            <person name="Butler G."/>
            <person name="de Vries R.P."/>
            <person name="Allijn I.E."/>
            <person name="van den Brink J."/>
            <person name="Ushinsky S."/>
            <person name="Storms R."/>
            <person name="Powell A.J."/>
            <person name="Paulsen I.T."/>
            <person name="Elbourne L.D.H."/>
            <person name="Baker S.E."/>
            <person name="Magnuson J."/>
            <person name="LaBoissiere S."/>
            <person name="Clutterbuck A.J."/>
            <person name="Martinez D."/>
            <person name="Wogulis M."/>
            <person name="de Leon A.L."/>
            <person name="Rey M.W."/>
            <person name="Tsang A."/>
        </authorList>
    </citation>
    <scope>NUCLEOTIDE SEQUENCE [LARGE SCALE GENOMIC DNA]</scope>
    <source>
        <strain evidence="4">ATCC 42464 / BCRC 31852 / DSM 1799</strain>
    </source>
</reference>
<dbReference type="Pfam" id="PF05922">
    <property type="entry name" value="Inhibitor_I9"/>
    <property type="match status" value="1"/>
</dbReference>
<gene>
    <name evidence="3" type="ORF">MYCTH_2314274</name>
</gene>
<dbReference type="GO" id="GO:0042144">
    <property type="term" value="P:vacuole fusion, non-autophagic"/>
    <property type="evidence" value="ECO:0007669"/>
    <property type="project" value="TreeGrafter"/>
</dbReference>
<dbReference type="OMA" id="IITCKPD"/>
<dbReference type="PANTHER" id="PTHR28288">
    <property type="entry name" value="PROTEASE B INHIBITOR 2"/>
    <property type="match status" value="1"/>
</dbReference>
<proteinExistence type="inferred from homology"/>
<dbReference type="STRING" id="573729.G2Q5R6"/>
<dbReference type="InterPro" id="IPR052471">
    <property type="entry name" value="PBI_I9"/>
</dbReference>
<evidence type="ECO:0000313" key="3">
    <source>
        <dbReference type="EMBL" id="AEO55502.1"/>
    </source>
</evidence>
<dbReference type="KEGG" id="mtm:MYCTH_2314274"/>
<dbReference type="Gene3D" id="3.30.70.80">
    <property type="entry name" value="Peptidase S8 propeptide/proteinase inhibitor I9"/>
    <property type="match status" value="1"/>
</dbReference>
<dbReference type="GeneID" id="11508553"/>
<accession>G2Q5R6</accession>
<dbReference type="InterPro" id="IPR037045">
    <property type="entry name" value="S8pro/Inhibitor_I9_sf"/>
</dbReference>
<keyword evidence="4" id="KW-1185">Reference proteome</keyword>
<name>G2Q5R6_THET4</name>
<feature type="domain" description="Inhibitor I9" evidence="2">
    <location>
        <begin position="4"/>
        <end position="72"/>
    </location>
</feature>
<dbReference type="AlphaFoldDB" id="G2Q5R6"/>
<dbReference type="RefSeq" id="XP_003660747.1">
    <property type="nucleotide sequence ID" value="XM_003660699.1"/>
</dbReference>
<dbReference type="Proteomes" id="UP000007322">
    <property type="component" value="Chromosome 1"/>
</dbReference>
<dbReference type="EMBL" id="CP003002">
    <property type="protein sequence ID" value="AEO55502.1"/>
    <property type="molecule type" value="Genomic_DNA"/>
</dbReference>
<evidence type="ECO:0000259" key="2">
    <source>
        <dbReference type="Pfam" id="PF05922"/>
    </source>
</evidence>
<dbReference type="InParanoid" id="G2Q5R6"/>
<organism evidence="3 4">
    <name type="scientific">Thermothelomyces thermophilus (strain ATCC 42464 / BCRC 31852 / DSM 1799)</name>
    <name type="common">Sporotrichum thermophile</name>
    <dbReference type="NCBI Taxonomy" id="573729"/>
    <lineage>
        <taxon>Eukaryota</taxon>
        <taxon>Fungi</taxon>
        <taxon>Dikarya</taxon>
        <taxon>Ascomycota</taxon>
        <taxon>Pezizomycotina</taxon>
        <taxon>Sordariomycetes</taxon>
        <taxon>Sordariomycetidae</taxon>
        <taxon>Sordariales</taxon>
        <taxon>Chaetomiaceae</taxon>
        <taxon>Thermothelomyces</taxon>
    </lineage>
</organism>
<dbReference type="OrthoDB" id="5518345at2759"/>
<dbReference type="FunFam" id="3.30.70.80:FF:000005">
    <property type="entry name" value="Proteinase inhibitor I2B"/>
    <property type="match status" value="1"/>
</dbReference>
<dbReference type="HOGENOM" id="CLU_156026_3_1_1"/>